<accession>A0A1Z4JAU5</accession>
<evidence type="ECO:0000256" key="1">
    <source>
        <dbReference type="SAM" id="Phobius"/>
    </source>
</evidence>
<keyword evidence="1" id="KW-0472">Membrane</keyword>
<keyword evidence="3" id="KW-1185">Reference proteome</keyword>
<dbReference type="AlphaFoldDB" id="A0A1Z4JAU5"/>
<sequence>MTVFVTIISGVATFVLGQILLKLLIEPVHEFRRTVADIALALIEYANIYANPGVAGEEVEKLASVNLRKLSSRLHAQMYLIPCYSFTSKVFRLPSGDKVREVASNIIGLSNGLSKSSSDLISANVQRANKIHHLLGIPPS</sequence>
<evidence type="ECO:0000313" key="3">
    <source>
        <dbReference type="Proteomes" id="UP000217895"/>
    </source>
</evidence>
<keyword evidence="1" id="KW-1133">Transmembrane helix</keyword>
<keyword evidence="1" id="KW-0812">Transmembrane</keyword>
<feature type="transmembrane region" description="Helical" evidence="1">
    <location>
        <begin position="6"/>
        <end position="25"/>
    </location>
</feature>
<name>A0A1Z4JAU5_LEPBY</name>
<organism evidence="2 3">
    <name type="scientific">Leptolyngbya boryana NIES-2135</name>
    <dbReference type="NCBI Taxonomy" id="1973484"/>
    <lineage>
        <taxon>Bacteria</taxon>
        <taxon>Bacillati</taxon>
        <taxon>Cyanobacteriota</taxon>
        <taxon>Cyanophyceae</taxon>
        <taxon>Leptolyngbyales</taxon>
        <taxon>Leptolyngbyaceae</taxon>
        <taxon>Leptolyngbya group</taxon>
        <taxon>Leptolyngbya</taxon>
    </lineage>
</organism>
<gene>
    <name evidence="2" type="ORF">NIES2135_07180</name>
</gene>
<protein>
    <submittedName>
        <fullName evidence="2">Uncharacterized protein</fullName>
    </submittedName>
</protein>
<dbReference type="EMBL" id="AP018203">
    <property type="protein sequence ID" value="BAY53905.1"/>
    <property type="molecule type" value="Genomic_DNA"/>
</dbReference>
<evidence type="ECO:0000313" key="2">
    <source>
        <dbReference type="EMBL" id="BAY53905.1"/>
    </source>
</evidence>
<proteinExistence type="predicted"/>
<dbReference type="Proteomes" id="UP000217895">
    <property type="component" value="Chromosome"/>
</dbReference>
<reference evidence="2 3" key="1">
    <citation type="submission" date="2017-06" db="EMBL/GenBank/DDBJ databases">
        <title>Genome sequencing of cyanobaciteial culture collection at National Institute for Environmental Studies (NIES).</title>
        <authorList>
            <person name="Hirose Y."/>
            <person name="Shimura Y."/>
            <person name="Fujisawa T."/>
            <person name="Nakamura Y."/>
            <person name="Kawachi M."/>
        </authorList>
    </citation>
    <scope>NUCLEOTIDE SEQUENCE [LARGE SCALE GENOMIC DNA]</scope>
    <source>
        <strain evidence="2 3">NIES-2135</strain>
    </source>
</reference>